<dbReference type="EMBL" id="CAAALY010257748">
    <property type="protein sequence ID" value="VEL38381.1"/>
    <property type="molecule type" value="Genomic_DNA"/>
</dbReference>
<feature type="coiled-coil region" evidence="1">
    <location>
        <begin position="174"/>
        <end position="220"/>
    </location>
</feature>
<accession>A0A3S5CPU6</accession>
<reference evidence="2" key="1">
    <citation type="submission" date="2018-11" db="EMBL/GenBank/DDBJ databases">
        <authorList>
            <consortium name="Pathogen Informatics"/>
        </authorList>
    </citation>
    <scope>NUCLEOTIDE SEQUENCE</scope>
</reference>
<keyword evidence="1" id="KW-0175">Coiled coil</keyword>
<evidence type="ECO:0000313" key="2">
    <source>
        <dbReference type="EMBL" id="VEL38381.1"/>
    </source>
</evidence>
<proteinExistence type="predicted"/>
<protein>
    <submittedName>
        <fullName evidence="2">Uncharacterized protein</fullName>
    </submittedName>
</protein>
<keyword evidence="3" id="KW-1185">Reference proteome</keyword>
<organism evidence="2 3">
    <name type="scientific">Protopolystoma xenopodis</name>
    <dbReference type="NCBI Taxonomy" id="117903"/>
    <lineage>
        <taxon>Eukaryota</taxon>
        <taxon>Metazoa</taxon>
        <taxon>Spiralia</taxon>
        <taxon>Lophotrochozoa</taxon>
        <taxon>Platyhelminthes</taxon>
        <taxon>Monogenea</taxon>
        <taxon>Polyopisthocotylea</taxon>
        <taxon>Polystomatidea</taxon>
        <taxon>Polystomatidae</taxon>
        <taxon>Protopolystoma</taxon>
    </lineage>
</organism>
<feature type="non-terminal residue" evidence="2">
    <location>
        <position position="1"/>
    </location>
</feature>
<evidence type="ECO:0000313" key="3">
    <source>
        <dbReference type="Proteomes" id="UP000784294"/>
    </source>
</evidence>
<gene>
    <name evidence="2" type="ORF">PXEA_LOCUS31821</name>
</gene>
<sequence length="307" mass="34258">YQQALAKERTCEQASQCKFAELNEELAVNEKSRLFTEAEKSKEAVLSKLTKLEARHTAAKACFAEYQAQDSRIRDDFLHAKNACRRLNNALRSEQVKMEEFEKLPSQSEERRSALKSILMDLEKNKTLFDAAYQTAVEQLSIETEPLRARIEKAEKALTPIQLAADEAQRASALDQQKLQLATASQHREEARASLAKSGASRALERLASLRAELAASKQTLGRIDIDDSSVKGDKGKTAHLSTRRSLSEMMAQPGNKVAALASANRDLTEVRQQEAKLTERVYALRTKVAEEKSRHNASIVLAYIKG</sequence>
<dbReference type="AlphaFoldDB" id="A0A3S5CPU6"/>
<evidence type="ECO:0000256" key="1">
    <source>
        <dbReference type="SAM" id="Coils"/>
    </source>
</evidence>
<comment type="caution">
    <text evidence="2">The sequence shown here is derived from an EMBL/GenBank/DDBJ whole genome shotgun (WGS) entry which is preliminary data.</text>
</comment>
<name>A0A3S5CPU6_9PLAT</name>
<dbReference type="Proteomes" id="UP000784294">
    <property type="component" value="Unassembled WGS sequence"/>
</dbReference>